<reference evidence="1" key="1">
    <citation type="submission" date="2023-07" db="EMBL/GenBank/DDBJ databases">
        <authorList>
            <person name="Stuckert A."/>
        </authorList>
    </citation>
    <scope>NUCLEOTIDE SEQUENCE</scope>
</reference>
<name>A0ABN9M2G9_9NEOB</name>
<protein>
    <submittedName>
        <fullName evidence="1">Uncharacterized protein</fullName>
    </submittedName>
</protein>
<accession>A0ABN9M2G9</accession>
<sequence length="239" mass="26707">MDMFGESQGWDPLVAWFHGDGPIRQVVTLVSTGFGPCMDSMDSSWSSPYACRCPFSVRSSTDGVATLGALISCQLALDITPFILPYDKLKNGENFYFSPLHTVLHVILYLADCPPCYSLHHRLSSMLFSCSQTVIHVILSFTDCSPCHSLPHTLSSMLFSPSQTVFHVILSITDCPPCYSLAHRLSSMLFSPSQTVLHEVMEPHTMQSTFTSQQVHQMLKLTCHYDSPGQYEFIDTKHD</sequence>
<proteinExistence type="predicted"/>
<organism evidence="1 2">
    <name type="scientific">Ranitomeya imitator</name>
    <name type="common">mimic poison frog</name>
    <dbReference type="NCBI Taxonomy" id="111125"/>
    <lineage>
        <taxon>Eukaryota</taxon>
        <taxon>Metazoa</taxon>
        <taxon>Chordata</taxon>
        <taxon>Craniata</taxon>
        <taxon>Vertebrata</taxon>
        <taxon>Euteleostomi</taxon>
        <taxon>Amphibia</taxon>
        <taxon>Batrachia</taxon>
        <taxon>Anura</taxon>
        <taxon>Neobatrachia</taxon>
        <taxon>Hyloidea</taxon>
        <taxon>Dendrobatidae</taxon>
        <taxon>Dendrobatinae</taxon>
        <taxon>Ranitomeya</taxon>
    </lineage>
</organism>
<evidence type="ECO:0000313" key="1">
    <source>
        <dbReference type="EMBL" id="CAJ0954391.1"/>
    </source>
</evidence>
<dbReference type="Proteomes" id="UP001176940">
    <property type="component" value="Unassembled WGS sequence"/>
</dbReference>
<gene>
    <name evidence="1" type="ORF">RIMI_LOCUS14714598</name>
</gene>
<evidence type="ECO:0000313" key="2">
    <source>
        <dbReference type="Proteomes" id="UP001176940"/>
    </source>
</evidence>
<comment type="caution">
    <text evidence="1">The sequence shown here is derived from an EMBL/GenBank/DDBJ whole genome shotgun (WGS) entry which is preliminary data.</text>
</comment>
<keyword evidence="2" id="KW-1185">Reference proteome</keyword>
<dbReference type="EMBL" id="CAUEEQ010038438">
    <property type="protein sequence ID" value="CAJ0954391.1"/>
    <property type="molecule type" value="Genomic_DNA"/>
</dbReference>